<proteinExistence type="predicted"/>
<dbReference type="SUPFAM" id="SSF52540">
    <property type="entry name" value="P-loop containing nucleoside triphosphate hydrolases"/>
    <property type="match status" value="1"/>
</dbReference>
<dbReference type="EMBL" id="JALBUF010000031">
    <property type="protein sequence ID" value="MCI0184865.1"/>
    <property type="molecule type" value="Genomic_DNA"/>
</dbReference>
<dbReference type="InterPro" id="IPR017871">
    <property type="entry name" value="ABC_transporter-like_CS"/>
</dbReference>
<feature type="domain" description="ABC transporter" evidence="5">
    <location>
        <begin position="11"/>
        <end position="249"/>
    </location>
</feature>
<dbReference type="Proteomes" id="UP001139263">
    <property type="component" value="Unassembled WGS sequence"/>
</dbReference>
<gene>
    <name evidence="6" type="primary">btuD_11</name>
    <name evidence="6" type="ORF">MM817_03162</name>
</gene>
<dbReference type="SMART" id="SM00382">
    <property type="entry name" value="AAA"/>
    <property type="match status" value="1"/>
</dbReference>
<keyword evidence="1" id="KW-0813">Transport</keyword>
<dbReference type="PANTHER" id="PTHR24220:SF86">
    <property type="entry name" value="ABC TRANSPORTER ABCH.1"/>
    <property type="match status" value="1"/>
</dbReference>
<dbReference type="InterPro" id="IPR003439">
    <property type="entry name" value="ABC_transporter-like_ATP-bd"/>
</dbReference>
<dbReference type="FunFam" id="3.40.50.300:FF:000032">
    <property type="entry name" value="Export ABC transporter ATP-binding protein"/>
    <property type="match status" value="1"/>
</dbReference>
<dbReference type="RefSeq" id="WP_336605204.1">
    <property type="nucleotide sequence ID" value="NZ_JALBUF010000031.1"/>
</dbReference>
<evidence type="ECO:0000313" key="7">
    <source>
        <dbReference type="Proteomes" id="UP001139263"/>
    </source>
</evidence>
<feature type="compositionally biased region" description="Basic and acidic residues" evidence="4">
    <location>
        <begin position="253"/>
        <end position="268"/>
    </location>
</feature>
<feature type="region of interest" description="Disordered" evidence="4">
    <location>
        <begin position="253"/>
        <end position="279"/>
    </location>
</feature>
<dbReference type="AlphaFoldDB" id="A0A9X1VCL7"/>
<evidence type="ECO:0000313" key="6">
    <source>
        <dbReference type="EMBL" id="MCI0184865.1"/>
    </source>
</evidence>
<dbReference type="GO" id="GO:0098796">
    <property type="term" value="C:membrane protein complex"/>
    <property type="evidence" value="ECO:0007669"/>
    <property type="project" value="UniProtKB-ARBA"/>
</dbReference>
<dbReference type="InterPro" id="IPR015854">
    <property type="entry name" value="ABC_transpr_LolD-like"/>
</dbReference>
<evidence type="ECO:0000256" key="1">
    <source>
        <dbReference type="ARBA" id="ARBA00022448"/>
    </source>
</evidence>
<evidence type="ECO:0000256" key="4">
    <source>
        <dbReference type="SAM" id="MobiDB-lite"/>
    </source>
</evidence>
<dbReference type="InterPro" id="IPR017911">
    <property type="entry name" value="MacB-like_ATP-bd"/>
</dbReference>
<accession>A0A9X1VCL7</accession>
<protein>
    <submittedName>
        <fullName evidence="6">Vitamin B12 import ATP-binding protein BtuD</fullName>
    </submittedName>
</protein>
<evidence type="ECO:0000256" key="2">
    <source>
        <dbReference type="ARBA" id="ARBA00022741"/>
    </source>
</evidence>
<dbReference type="InterPro" id="IPR027417">
    <property type="entry name" value="P-loop_NTPase"/>
</dbReference>
<dbReference type="GO" id="GO:0005524">
    <property type="term" value="F:ATP binding"/>
    <property type="evidence" value="ECO:0007669"/>
    <property type="project" value="UniProtKB-KW"/>
</dbReference>
<dbReference type="GO" id="GO:0005886">
    <property type="term" value="C:plasma membrane"/>
    <property type="evidence" value="ECO:0007669"/>
    <property type="project" value="TreeGrafter"/>
</dbReference>
<keyword evidence="7" id="KW-1185">Reference proteome</keyword>
<dbReference type="Pfam" id="PF00005">
    <property type="entry name" value="ABC_tran"/>
    <property type="match status" value="1"/>
</dbReference>
<evidence type="ECO:0000259" key="5">
    <source>
        <dbReference type="PROSITE" id="PS50893"/>
    </source>
</evidence>
<dbReference type="PROSITE" id="PS50893">
    <property type="entry name" value="ABC_TRANSPORTER_2"/>
    <property type="match status" value="1"/>
</dbReference>
<dbReference type="CDD" id="cd03255">
    <property type="entry name" value="ABC_MJ0796_LolCDE_FtsE"/>
    <property type="match status" value="1"/>
</dbReference>
<dbReference type="GO" id="GO:0022857">
    <property type="term" value="F:transmembrane transporter activity"/>
    <property type="evidence" value="ECO:0007669"/>
    <property type="project" value="TreeGrafter"/>
</dbReference>
<comment type="caution">
    <text evidence="6">The sequence shown here is derived from an EMBL/GenBank/DDBJ whole genome shotgun (WGS) entry which is preliminary data.</text>
</comment>
<organism evidence="6 7">
    <name type="scientific">Sulfoacidibacillus ferrooxidans</name>
    <dbReference type="NCBI Taxonomy" id="2005001"/>
    <lineage>
        <taxon>Bacteria</taxon>
        <taxon>Bacillati</taxon>
        <taxon>Bacillota</taxon>
        <taxon>Bacilli</taxon>
        <taxon>Bacillales</taxon>
        <taxon>Alicyclobacillaceae</taxon>
        <taxon>Sulfoacidibacillus</taxon>
    </lineage>
</organism>
<dbReference type="PANTHER" id="PTHR24220">
    <property type="entry name" value="IMPORT ATP-BINDING PROTEIN"/>
    <property type="match status" value="1"/>
</dbReference>
<reference evidence="6" key="1">
    <citation type="submission" date="2022-03" db="EMBL/GenBank/DDBJ databases">
        <title>Draft Genome Sequence of Firmicute Strain S0AB, a Heterotrophic Iron/Sulfur-Oxidizing Extreme Acidophile.</title>
        <authorList>
            <person name="Vergara E."/>
            <person name="Pakostova E."/>
            <person name="Johnson D.B."/>
            <person name="Holmes D.S."/>
        </authorList>
    </citation>
    <scope>NUCLEOTIDE SEQUENCE</scope>
    <source>
        <strain evidence="6">S0AB</strain>
    </source>
</reference>
<dbReference type="PROSITE" id="PS00211">
    <property type="entry name" value="ABC_TRANSPORTER_1"/>
    <property type="match status" value="1"/>
</dbReference>
<keyword evidence="3 6" id="KW-0067">ATP-binding</keyword>
<name>A0A9X1VCL7_9BACL</name>
<keyword evidence="2" id="KW-0547">Nucleotide-binding</keyword>
<sequence length="279" mass="30811">MMSAEERIPLIFMQQVVREYQVGGQVMRALNGVDLVIDHGEFVAIMGPSGSGKSTTMNLIGCLDIPTSGEYAIDGHLVSTLHEDELAALRNLKIGFVFQNFNLLARTSALENVELPMVYAGVSPKERRERAMQALERVGLQDRMHNRPNELSGGQQQRVSIARALVNHPLLLLADEPTGALDTKNTEEILLLFEELHAQGNTVVIVTHEDEVGAHAKRIVRFRDGMIESDTAAPSVRMMDSHGTVSHVRSMDMPHASEDPSMQKETVIHTKRGGSYVTH</sequence>
<evidence type="ECO:0000256" key="3">
    <source>
        <dbReference type="ARBA" id="ARBA00022840"/>
    </source>
</evidence>
<dbReference type="InterPro" id="IPR003593">
    <property type="entry name" value="AAA+_ATPase"/>
</dbReference>
<dbReference type="GO" id="GO:0016887">
    <property type="term" value="F:ATP hydrolysis activity"/>
    <property type="evidence" value="ECO:0007669"/>
    <property type="project" value="InterPro"/>
</dbReference>
<dbReference type="Gene3D" id="3.40.50.300">
    <property type="entry name" value="P-loop containing nucleotide triphosphate hydrolases"/>
    <property type="match status" value="1"/>
</dbReference>